<dbReference type="Proteomes" id="UP000198641">
    <property type="component" value="Unassembled WGS sequence"/>
</dbReference>
<dbReference type="Gene3D" id="3.30.450.20">
    <property type="entry name" value="PAS domain"/>
    <property type="match status" value="1"/>
</dbReference>
<evidence type="ECO:0000259" key="5">
    <source>
        <dbReference type="PROSITE" id="PS50887"/>
    </source>
</evidence>
<dbReference type="InterPro" id="IPR035965">
    <property type="entry name" value="PAS-like_dom_sf"/>
</dbReference>
<dbReference type="InterPro" id="IPR013655">
    <property type="entry name" value="PAS_fold_3"/>
</dbReference>
<dbReference type="PANTHER" id="PTHR45138">
    <property type="entry name" value="REGULATORY COMPONENTS OF SENSORY TRANSDUCTION SYSTEM"/>
    <property type="match status" value="1"/>
</dbReference>
<dbReference type="SMART" id="SM00267">
    <property type="entry name" value="GGDEF"/>
    <property type="match status" value="1"/>
</dbReference>
<evidence type="ECO:0000313" key="6">
    <source>
        <dbReference type="EMBL" id="SDG19695.1"/>
    </source>
</evidence>
<dbReference type="Pfam" id="PF08447">
    <property type="entry name" value="PAS_3"/>
    <property type="match status" value="1"/>
</dbReference>
<dbReference type="SUPFAM" id="SSF55785">
    <property type="entry name" value="PYP-like sensor domain (PAS domain)"/>
    <property type="match status" value="1"/>
</dbReference>
<feature type="domain" description="GGDEF" evidence="5">
    <location>
        <begin position="351"/>
        <end position="493"/>
    </location>
</feature>
<evidence type="ECO:0000259" key="4">
    <source>
        <dbReference type="PROSITE" id="PS50113"/>
    </source>
</evidence>
<dbReference type="CDD" id="cd01949">
    <property type="entry name" value="GGDEF"/>
    <property type="match status" value="1"/>
</dbReference>
<dbReference type="CDD" id="cd00130">
    <property type="entry name" value="PAS"/>
    <property type="match status" value="1"/>
</dbReference>
<dbReference type="PROSITE" id="PS50113">
    <property type="entry name" value="PAC"/>
    <property type="match status" value="1"/>
</dbReference>
<dbReference type="EMBL" id="FNCI01000006">
    <property type="protein sequence ID" value="SDG19695.1"/>
    <property type="molecule type" value="Genomic_DNA"/>
</dbReference>
<dbReference type="InterPro" id="IPR050469">
    <property type="entry name" value="Diguanylate_Cyclase"/>
</dbReference>
<evidence type="ECO:0000256" key="3">
    <source>
        <dbReference type="ARBA" id="ARBA00034247"/>
    </source>
</evidence>
<dbReference type="GO" id="GO:0052621">
    <property type="term" value="F:diguanylate cyclase activity"/>
    <property type="evidence" value="ECO:0007669"/>
    <property type="project" value="UniProtKB-EC"/>
</dbReference>
<organism evidence="6 7">
    <name type="scientific">Onishia taeanensis</name>
    <dbReference type="NCBI Taxonomy" id="284577"/>
    <lineage>
        <taxon>Bacteria</taxon>
        <taxon>Pseudomonadati</taxon>
        <taxon>Pseudomonadota</taxon>
        <taxon>Gammaproteobacteria</taxon>
        <taxon>Oceanospirillales</taxon>
        <taxon>Halomonadaceae</taxon>
        <taxon>Onishia</taxon>
    </lineage>
</organism>
<dbReference type="Pfam" id="PF00990">
    <property type="entry name" value="GGDEF"/>
    <property type="match status" value="1"/>
</dbReference>
<dbReference type="PANTHER" id="PTHR45138:SF9">
    <property type="entry name" value="DIGUANYLATE CYCLASE DGCM-RELATED"/>
    <property type="match status" value="1"/>
</dbReference>
<sequence length="498" mass="56300">MPESEQGRLDATKLLSALADSAGYMADQSRFTEGVKHLLALIGAATGGSRVWVFQLIELSDDAIVQDYVFEWNATSHYQQSNQRRFRFFSTLFDDPQYQQLIDQRLKGQGQSMVTHELTPGSLRTNLESQGILSMATVPIRFNGKWWGTLGIDDCQRALRWEGSGLQVLTIAAELIASGLYRQQLNSRSLQLELLHRVTDCGVWEIDLVCGELYCSQGLRRILNYPATYPHIPLRRLLACVVAEDRPPLFKRLREALQAKASDWRQDARVRVAGGALRWSEIVAEISYDDKGRPLSIAGLLIDISHRKHQEQQALTASNHDALTELLNRRGLEQHFEHLAQRPSTKKGDKRWPYLLLMDIDHFKRVNDQHGHPAGDALLCLMARRIQQVLRRQDSFARIGGEEFAVLLDQVTPDQAIELGERIRHVIDQHPFCLTIPDSHQKIELHVTLSLGLVALPDSDDPYDCQAIAIARADRALYAAKHHGRNRMVVYDSASSIA</sequence>
<reference evidence="6 7" key="1">
    <citation type="submission" date="2016-10" db="EMBL/GenBank/DDBJ databases">
        <authorList>
            <person name="de Groot N.N."/>
        </authorList>
    </citation>
    <scope>NUCLEOTIDE SEQUENCE [LARGE SCALE GENOMIC DNA]</scope>
    <source>
        <strain evidence="6 7">BH539</strain>
    </source>
</reference>
<dbReference type="EC" id="2.7.7.65" evidence="2"/>
<name>A0A1G7S9H3_9GAMM</name>
<dbReference type="InterPro" id="IPR000160">
    <property type="entry name" value="GGDEF_dom"/>
</dbReference>
<protein>
    <recommendedName>
        <fullName evidence="2">diguanylate cyclase</fullName>
        <ecNumber evidence="2">2.7.7.65</ecNumber>
    </recommendedName>
</protein>
<dbReference type="FunFam" id="3.30.70.270:FF:000001">
    <property type="entry name" value="Diguanylate cyclase domain protein"/>
    <property type="match status" value="1"/>
</dbReference>
<dbReference type="InterPro" id="IPR003018">
    <property type="entry name" value="GAF"/>
</dbReference>
<dbReference type="InterPro" id="IPR029016">
    <property type="entry name" value="GAF-like_dom_sf"/>
</dbReference>
<dbReference type="AlphaFoldDB" id="A0A1G7S9H3"/>
<accession>A0A1G7S9H3</accession>
<evidence type="ECO:0000256" key="2">
    <source>
        <dbReference type="ARBA" id="ARBA00012528"/>
    </source>
</evidence>
<gene>
    <name evidence="6" type="ORF">SAMN05216571_10639</name>
</gene>
<dbReference type="InterPro" id="IPR043128">
    <property type="entry name" value="Rev_trsase/Diguanyl_cyclase"/>
</dbReference>
<dbReference type="InterPro" id="IPR000700">
    <property type="entry name" value="PAS-assoc_C"/>
</dbReference>
<dbReference type="SUPFAM" id="SSF55781">
    <property type="entry name" value="GAF domain-like"/>
    <property type="match status" value="1"/>
</dbReference>
<proteinExistence type="predicted"/>
<comment type="cofactor">
    <cofactor evidence="1">
        <name>Mg(2+)</name>
        <dbReference type="ChEBI" id="CHEBI:18420"/>
    </cofactor>
</comment>
<comment type="catalytic activity">
    <reaction evidence="3">
        <text>2 GTP = 3',3'-c-di-GMP + 2 diphosphate</text>
        <dbReference type="Rhea" id="RHEA:24898"/>
        <dbReference type="ChEBI" id="CHEBI:33019"/>
        <dbReference type="ChEBI" id="CHEBI:37565"/>
        <dbReference type="ChEBI" id="CHEBI:58805"/>
        <dbReference type="EC" id="2.7.7.65"/>
    </reaction>
</comment>
<dbReference type="OrthoDB" id="9799509at2"/>
<dbReference type="Pfam" id="PF01590">
    <property type="entry name" value="GAF"/>
    <property type="match status" value="1"/>
</dbReference>
<dbReference type="InterPro" id="IPR000014">
    <property type="entry name" value="PAS"/>
</dbReference>
<dbReference type="PROSITE" id="PS50887">
    <property type="entry name" value="GGDEF"/>
    <property type="match status" value="1"/>
</dbReference>
<dbReference type="InterPro" id="IPR029787">
    <property type="entry name" value="Nucleotide_cyclase"/>
</dbReference>
<feature type="domain" description="PAC" evidence="4">
    <location>
        <begin position="264"/>
        <end position="316"/>
    </location>
</feature>
<dbReference type="SUPFAM" id="SSF55073">
    <property type="entry name" value="Nucleotide cyclase"/>
    <property type="match status" value="1"/>
</dbReference>
<evidence type="ECO:0000313" key="7">
    <source>
        <dbReference type="Proteomes" id="UP000198641"/>
    </source>
</evidence>
<dbReference type="Gene3D" id="3.30.70.270">
    <property type="match status" value="1"/>
</dbReference>
<dbReference type="STRING" id="284577.SAMN05216571_10639"/>
<keyword evidence="7" id="KW-1185">Reference proteome</keyword>
<dbReference type="NCBIfam" id="TIGR00254">
    <property type="entry name" value="GGDEF"/>
    <property type="match status" value="1"/>
</dbReference>
<evidence type="ECO:0000256" key="1">
    <source>
        <dbReference type="ARBA" id="ARBA00001946"/>
    </source>
</evidence>
<dbReference type="Gene3D" id="3.30.450.40">
    <property type="match status" value="1"/>
</dbReference>